<reference evidence="2" key="2">
    <citation type="submission" date="2024-10" db="UniProtKB">
        <authorList>
            <consortium name="EnsemblProtists"/>
        </authorList>
    </citation>
    <scope>IDENTIFICATION</scope>
</reference>
<reference evidence="3" key="1">
    <citation type="journal article" date="2013" name="Nature">
        <title>Pan genome of the phytoplankton Emiliania underpins its global distribution.</title>
        <authorList>
            <person name="Read B.A."/>
            <person name="Kegel J."/>
            <person name="Klute M.J."/>
            <person name="Kuo A."/>
            <person name="Lefebvre S.C."/>
            <person name="Maumus F."/>
            <person name="Mayer C."/>
            <person name="Miller J."/>
            <person name="Monier A."/>
            <person name="Salamov A."/>
            <person name="Young J."/>
            <person name="Aguilar M."/>
            <person name="Claverie J.M."/>
            <person name="Frickenhaus S."/>
            <person name="Gonzalez K."/>
            <person name="Herman E.K."/>
            <person name="Lin Y.C."/>
            <person name="Napier J."/>
            <person name="Ogata H."/>
            <person name="Sarno A.F."/>
            <person name="Shmutz J."/>
            <person name="Schroeder D."/>
            <person name="de Vargas C."/>
            <person name="Verret F."/>
            <person name="von Dassow P."/>
            <person name="Valentin K."/>
            <person name="Van de Peer Y."/>
            <person name="Wheeler G."/>
            <person name="Dacks J.B."/>
            <person name="Delwiche C.F."/>
            <person name="Dyhrman S.T."/>
            <person name="Glockner G."/>
            <person name="John U."/>
            <person name="Richards T."/>
            <person name="Worden A.Z."/>
            <person name="Zhang X."/>
            <person name="Grigoriev I.V."/>
            <person name="Allen A.E."/>
            <person name="Bidle K."/>
            <person name="Borodovsky M."/>
            <person name="Bowler C."/>
            <person name="Brownlee C."/>
            <person name="Cock J.M."/>
            <person name="Elias M."/>
            <person name="Gladyshev V.N."/>
            <person name="Groth M."/>
            <person name="Guda C."/>
            <person name="Hadaegh A."/>
            <person name="Iglesias-Rodriguez M.D."/>
            <person name="Jenkins J."/>
            <person name="Jones B.M."/>
            <person name="Lawson T."/>
            <person name="Leese F."/>
            <person name="Lindquist E."/>
            <person name="Lobanov A."/>
            <person name="Lomsadze A."/>
            <person name="Malik S.B."/>
            <person name="Marsh M.E."/>
            <person name="Mackinder L."/>
            <person name="Mock T."/>
            <person name="Mueller-Roeber B."/>
            <person name="Pagarete A."/>
            <person name="Parker M."/>
            <person name="Probert I."/>
            <person name="Quesneville H."/>
            <person name="Raines C."/>
            <person name="Rensing S.A."/>
            <person name="Riano-Pachon D.M."/>
            <person name="Richier S."/>
            <person name="Rokitta S."/>
            <person name="Shiraiwa Y."/>
            <person name="Soanes D.M."/>
            <person name="van der Giezen M."/>
            <person name="Wahlund T.M."/>
            <person name="Williams B."/>
            <person name="Wilson W."/>
            <person name="Wolfe G."/>
            <person name="Wurch L.L."/>
        </authorList>
    </citation>
    <scope>NUCLEOTIDE SEQUENCE</scope>
</reference>
<evidence type="ECO:0000256" key="1">
    <source>
        <dbReference type="SAM" id="MobiDB-lite"/>
    </source>
</evidence>
<dbReference type="AlphaFoldDB" id="A0A0D3I2F2"/>
<dbReference type="GeneID" id="17251528"/>
<name>A0A0D3I2F2_EMIH1</name>
<accession>A0A0D3I2F2</accession>
<dbReference type="PaxDb" id="2903-EOD05437"/>
<feature type="region of interest" description="Disordered" evidence="1">
    <location>
        <begin position="24"/>
        <end position="51"/>
    </location>
</feature>
<dbReference type="EnsemblProtists" id="EOD05437">
    <property type="protein sequence ID" value="EOD05437"/>
    <property type="gene ID" value="EMIHUDRAFT_433202"/>
</dbReference>
<protein>
    <submittedName>
        <fullName evidence="2">Uncharacterized protein</fullName>
    </submittedName>
</protein>
<evidence type="ECO:0000313" key="3">
    <source>
        <dbReference type="Proteomes" id="UP000013827"/>
    </source>
</evidence>
<keyword evidence="3" id="KW-1185">Reference proteome</keyword>
<evidence type="ECO:0000313" key="2">
    <source>
        <dbReference type="EnsemblProtists" id="EOD05437"/>
    </source>
</evidence>
<dbReference type="RefSeq" id="XP_005757866.1">
    <property type="nucleotide sequence ID" value="XM_005757809.1"/>
</dbReference>
<dbReference type="Proteomes" id="UP000013827">
    <property type="component" value="Unassembled WGS sequence"/>
</dbReference>
<dbReference type="KEGG" id="ehx:EMIHUDRAFT_433202"/>
<organism evidence="2 3">
    <name type="scientific">Emiliania huxleyi (strain CCMP1516)</name>
    <dbReference type="NCBI Taxonomy" id="280463"/>
    <lineage>
        <taxon>Eukaryota</taxon>
        <taxon>Haptista</taxon>
        <taxon>Haptophyta</taxon>
        <taxon>Prymnesiophyceae</taxon>
        <taxon>Isochrysidales</taxon>
        <taxon>Noelaerhabdaceae</taxon>
        <taxon>Emiliania</taxon>
    </lineage>
</organism>
<feature type="region of interest" description="Disordered" evidence="1">
    <location>
        <begin position="72"/>
        <end position="107"/>
    </location>
</feature>
<proteinExistence type="predicted"/>
<dbReference type="HOGENOM" id="CLU_2214958_0_0_1"/>
<sequence>MVDPPLAGLRRARLRRAVVHLPWLLPPAPSSQPTRGQHRRPPSRARSPSEVRVFCKAPVGTGRWAMAGLVAGRAGPSVARPRSGDAKSRRRGPSLRAACLAGARMVP</sequence>